<gene>
    <name evidence="2" type="ORF">DU508_17540</name>
</gene>
<evidence type="ECO:0000313" key="3">
    <source>
        <dbReference type="Proteomes" id="UP000253961"/>
    </source>
</evidence>
<proteinExistence type="predicted"/>
<keyword evidence="3" id="KW-1185">Reference proteome</keyword>
<accession>A0A369PXD5</accession>
<reference evidence="2 3" key="1">
    <citation type="submission" date="2018-07" db="EMBL/GenBank/DDBJ databases">
        <title>Pedobacter sp. nov., isolated from soil.</title>
        <authorList>
            <person name="Zhou L.Y."/>
            <person name="Du Z.J."/>
        </authorList>
    </citation>
    <scope>NUCLEOTIDE SEQUENCE [LARGE SCALE GENOMIC DNA]</scope>
    <source>
        <strain evidence="2 3">JDX94</strain>
    </source>
</reference>
<dbReference type="Proteomes" id="UP000253961">
    <property type="component" value="Unassembled WGS sequence"/>
</dbReference>
<feature type="chain" id="PRO_5016655500" evidence="1">
    <location>
        <begin position="26"/>
        <end position="104"/>
    </location>
</feature>
<evidence type="ECO:0000256" key="1">
    <source>
        <dbReference type="SAM" id="SignalP"/>
    </source>
</evidence>
<name>A0A369PXD5_9SPHI</name>
<dbReference type="AlphaFoldDB" id="A0A369PXD5"/>
<organism evidence="2 3">
    <name type="scientific">Pedobacter chinensis</name>
    <dbReference type="NCBI Taxonomy" id="2282421"/>
    <lineage>
        <taxon>Bacteria</taxon>
        <taxon>Pseudomonadati</taxon>
        <taxon>Bacteroidota</taxon>
        <taxon>Sphingobacteriia</taxon>
        <taxon>Sphingobacteriales</taxon>
        <taxon>Sphingobacteriaceae</taxon>
        <taxon>Pedobacter</taxon>
    </lineage>
</organism>
<evidence type="ECO:0000313" key="2">
    <source>
        <dbReference type="EMBL" id="RDC55376.1"/>
    </source>
</evidence>
<protein>
    <submittedName>
        <fullName evidence="2">Uncharacterized protein</fullName>
    </submittedName>
</protein>
<keyword evidence="1" id="KW-0732">Signal</keyword>
<dbReference type="EMBL" id="QPKV01000007">
    <property type="protein sequence ID" value="RDC55376.1"/>
    <property type="molecule type" value="Genomic_DNA"/>
</dbReference>
<feature type="signal peptide" evidence="1">
    <location>
        <begin position="1"/>
        <end position="25"/>
    </location>
</feature>
<comment type="caution">
    <text evidence="2">The sequence shown here is derived from an EMBL/GenBank/DDBJ whole genome shotgun (WGS) entry which is preliminary data.</text>
</comment>
<sequence>MKNYQKILFPCAAAFVISLSAFVSGEEDTTIPKTKVTSATEANLLEVDGTDVASSSVTFNTTKTKWSASSNEESQSVSTVEASIATSTLYSASVNVDTIIASYQ</sequence>